<dbReference type="Proteomes" id="UP001159363">
    <property type="component" value="Chromosome 11"/>
</dbReference>
<sequence length="63" mass="7254">MPILNQLAPSQSRVKKEAEHRVDVDVMSTFYFGCDFPRFVERVVKAMWIPVGNVDCKKSILIL</sequence>
<accession>A0ABQ9GF47</accession>
<evidence type="ECO:0000313" key="1">
    <source>
        <dbReference type="EMBL" id="KAJ8871012.1"/>
    </source>
</evidence>
<keyword evidence="2" id="KW-1185">Reference proteome</keyword>
<dbReference type="EMBL" id="JARBHB010000012">
    <property type="protein sequence ID" value="KAJ8871012.1"/>
    <property type="molecule type" value="Genomic_DNA"/>
</dbReference>
<name>A0ABQ9GF47_9NEOP</name>
<organism evidence="1 2">
    <name type="scientific">Dryococelus australis</name>
    <dbReference type="NCBI Taxonomy" id="614101"/>
    <lineage>
        <taxon>Eukaryota</taxon>
        <taxon>Metazoa</taxon>
        <taxon>Ecdysozoa</taxon>
        <taxon>Arthropoda</taxon>
        <taxon>Hexapoda</taxon>
        <taxon>Insecta</taxon>
        <taxon>Pterygota</taxon>
        <taxon>Neoptera</taxon>
        <taxon>Polyneoptera</taxon>
        <taxon>Phasmatodea</taxon>
        <taxon>Verophasmatodea</taxon>
        <taxon>Anareolatae</taxon>
        <taxon>Phasmatidae</taxon>
        <taxon>Eurycanthinae</taxon>
        <taxon>Dryococelus</taxon>
    </lineage>
</organism>
<comment type="caution">
    <text evidence="1">The sequence shown here is derived from an EMBL/GenBank/DDBJ whole genome shotgun (WGS) entry which is preliminary data.</text>
</comment>
<proteinExistence type="predicted"/>
<gene>
    <name evidence="1" type="ORF">PR048_027315</name>
</gene>
<protein>
    <submittedName>
        <fullName evidence="1">Uncharacterized protein</fullName>
    </submittedName>
</protein>
<evidence type="ECO:0000313" key="2">
    <source>
        <dbReference type="Proteomes" id="UP001159363"/>
    </source>
</evidence>
<reference evidence="1 2" key="1">
    <citation type="submission" date="2023-02" db="EMBL/GenBank/DDBJ databases">
        <title>LHISI_Scaffold_Assembly.</title>
        <authorList>
            <person name="Stuart O.P."/>
            <person name="Cleave R."/>
            <person name="Magrath M.J.L."/>
            <person name="Mikheyev A.S."/>
        </authorList>
    </citation>
    <scope>NUCLEOTIDE SEQUENCE [LARGE SCALE GENOMIC DNA]</scope>
    <source>
        <strain evidence="1">Daus_M_001</strain>
        <tissue evidence="1">Leg muscle</tissue>
    </source>
</reference>